<proteinExistence type="predicted"/>
<sequence length="107" mass="11240">MSEASCAVCSEKSGTKRALNASSPTGRNTSASAPPAAEENASSEPEVVPEGIEDEVARMRAYLAEVREISDKFLEGARARRGGPTSAPPDVKLLDKAREKLAGAYFA</sequence>
<evidence type="ECO:0000313" key="2">
    <source>
        <dbReference type="EMBL" id="EPS94488.1"/>
    </source>
</evidence>
<evidence type="ECO:0000256" key="1">
    <source>
        <dbReference type="SAM" id="MobiDB-lite"/>
    </source>
</evidence>
<feature type="compositionally biased region" description="Low complexity" evidence="1">
    <location>
        <begin position="30"/>
        <end position="50"/>
    </location>
</feature>
<keyword evidence="3" id="KW-1185">Reference proteome</keyword>
<feature type="compositionally biased region" description="Polar residues" evidence="1">
    <location>
        <begin position="20"/>
        <end position="29"/>
    </location>
</feature>
<dbReference type="HOGENOM" id="CLU_2210077_0_0_1"/>
<protein>
    <submittedName>
        <fullName evidence="2">Uncharacterized protein</fullName>
    </submittedName>
</protein>
<feature type="region of interest" description="Disordered" evidence="1">
    <location>
        <begin position="1"/>
        <end position="52"/>
    </location>
</feature>
<dbReference type="InParanoid" id="S8DTD9"/>
<name>S8DTD9_FOMSC</name>
<dbReference type="Proteomes" id="UP000015241">
    <property type="component" value="Unassembled WGS sequence"/>
</dbReference>
<gene>
    <name evidence="2" type="ORF">FOMPIDRAFT_83449</name>
</gene>
<accession>S8DTD9</accession>
<dbReference type="AlphaFoldDB" id="S8DTD9"/>
<reference evidence="2 3" key="1">
    <citation type="journal article" date="2012" name="Science">
        <title>The Paleozoic origin of enzymatic lignin decomposition reconstructed from 31 fungal genomes.</title>
        <authorList>
            <person name="Floudas D."/>
            <person name="Binder M."/>
            <person name="Riley R."/>
            <person name="Barry K."/>
            <person name="Blanchette R.A."/>
            <person name="Henrissat B."/>
            <person name="Martinez A.T."/>
            <person name="Otillar R."/>
            <person name="Spatafora J.W."/>
            <person name="Yadav J.S."/>
            <person name="Aerts A."/>
            <person name="Benoit I."/>
            <person name="Boyd A."/>
            <person name="Carlson A."/>
            <person name="Copeland A."/>
            <person name="Coutinho P.M."/>
            <person name="de Vries R.P."/>
            <person name="Ferreira P."/>
            <person name="Findley K."/>
            <person name="Foster B."/>
            <person name="Gaskell J."/>
            <person name="Glotzer D."/>
            <person name="Gorecki P."/>
            <person name="Heitman J."/>
            <person name="Hesse C."/>
            <person name="Hori C."/>
            <person name="Igarashi K."/>
            <person name="Jurgens J.A."/>
            <person name="Kallen N."/>
            <person name="Kersten P."/>
            <person name="Kohler A."/>
            <person name="Kuees U."/>
            <person name="Kumar T.K.A."/>
            <person name="Kuo A."/>
            <person name="LaButti K."/>
            <person name="Larrondo L.F."/>
            <person name="Lindquist E."/>
            <person name="Ling A."/>
            <person name="Lombard V."/>
            <person name="Lucas S."/>
            <person name="Lundell T."/>
            <person name="Martin R."/>
            <person name="McLaughlin D.J."/>
            <person name="Morgenstern I."/>
            <person name="Morin E."/>
            <person name="Murat C."/>
            <person name="Nagy L.G."/>
            <person name="Nolan M."/>
            <person name="Ohm R.A."/>
            <person name="Patyshakuliyeva A."/>
            <person name="Rokas A."/>
            <person name="Ruiz-Duenas F.J."/>
            <person name="Sabat G."/>
            <person name="Salamov A."/>
            <person name="Samejima M."/>
            <person name="Schmutz J."/>
            <person name="Slot J.C."/>
            <person name="St John F."/>
            <person name="Stenlid J."/>
            <person name="Sun H."/>
            <person name="Sun S."/>
            <person name="Syed K."/>
            <person name="Tsang A."/>
            <person name="Wiebenga A."/>
            <person name="Young D."/>
            <person name="Pisabarro A."/>
            <person name="Eastwood D.C."/>
            <person name="Martin F."/>
            <person name="Cullen D."/>
            <person name="Grigoriev I.V."/>
            <person name="Hibbett D.S."/>
        </authorList>
    </citation>
    <scope>NUCLEOTIDE SEQUENCE</scope>
    <source>
        <strain evidence="3">FP-58527</strain>
    </source>
</reference>
<evidence type="ECO:0000313" key="3">
    <source>
        <dbReference type="Proteomes" id="UP000015241"/>
    </source>
</evidence>
<organism evidence="2 3">
    <name type="scientific">Fomitopsis schrenkii</name>
    <name type="common">Brown rot fungus</name>
    <dbReference type="NCBI Taxonomy" id="2126942"/>
    <lineage>
        <taxon>Eukaryota</taxon>
        <taxon>Fungi</taxon>
        <taxon>Dikarya</taxon>
        <taxon>Basidiomycota</taxon>
        <taxon>Agaricomycotina</taxon>
        <taxon>Agaricomycetes</taxon>
        <taxon>Polyporales</taxon>
        <taxon>Fomitopsis</taxon>
    </lineage>
</organism>
<dbReference type="EMBL" id="KE504231">
    <property type="protein sequence ID" value="EPS94488.1"/>
    <property type="molecule type" value="Genomic_DNA"/>
</dbReference>